<sequence>MPRMKRIKRMPDEYDPHVAQLIIAKLTVAKSKNLDKACGGKVGPFKRPALLIDMKRRAYAMLIDIKVWILALPMNLGLCLLKMKKTVKVKPSFDLERLVCQRELGNKQVIDAPFVVVIAYYLAFFISSIVLTTFLFLYANNISFLAAMANCSMRKTVVPKGAKPLVGQVVQAIHASYSAPTKKKSRKIGKAFVTEATPHIKDSSKGKSKVIELDEESTASLIKICPEEANTGNLNRNSSKLLDRVCAQGTWLLSGGNALI</sequence>
<dbReference type="EMBL" id="UZAU01000606">
    <property type="status" value="NOT_ANNOTATED_CDS"/>
    <property type="molecule type" value="Genomic_DNA"/>
</dbReference>
<name>A0A803PU74_CANSA</name>
<evidence type="ECO:0000313" key="2">
    <source>
        <dbReference type="EnsemblPlants" id="cds.evm.model.06.1380"/>
    </source>
</evidence>
<feature type="transmembrane region" description="Helical" evidence="1">
    <location>
        <begin position="65"/>
        <end position="83"/>
    </location>
</feature>
<reference evidence="2" key="2">
    <citation type="submission" date="2021-03" db="UniProtKB">
        <authorList>
            <consortium name="EnsemblPlants"/>
        </authorList>
    </citation>
    <scope>IDENTIFICATION</scope>
</reference>
<dbReference type="Proteomes" id="UP000596661">
    <property type="component" value="Chromosome 6"/>
</dbReference>
<protein>
    <submittedName>
        <fullName evidence="2">Uncharacterized protein</fullName>
    </submittedName>
</protein>
<dbReference type="EnsemblPlants" id="evm.model.06.1380">
    <property type="protein sequence ID" value="cds.evm.model.06.1380"/>
    <property type="gene ID" value="evm.TU.06.1380"/>
</dbReference>
<dbReference type="Gramene" id="evm.model.06.1380">
    <property type="protein sequence ID" value="cds.evm.model.06.1380"/>
    <property type="gene ID" value="evm.TU.06.1380"/>
</dbReference>
<reference evidence="2" key="1">
    <citation type="submission" date="2018-11" db="EMBL/GenBank/DDBJ databases">
        <authorList>
            <person name="Grassa J C."/>
        </authorList>
    </citation>
    <scope>NUCLEOTIDE SEQUENCE [LARGE SCALE GENOMIC DNA]</scope>
</reference>
<keyword evidence="1" id="KW-0812">Transmembrane</keyword>
<keyword evidence="1" id="KW-1133">Transmembrane helix</keyword>
<evidence type="ECO:0000313" key="3">
    <source>
        <dbReference type="Proteomes" id="UP000596661"/>
    </source>
</evidence>
<evidence type="ECO:0000256" key="1">
    <source>
        <dbReference type="SAM" id="Phobius"/>
    </source>
</evidence>
<dbReference type="AlphaFoldDB" id="A0A803PU74"/>
<feature type="transmembrane region" description="Helical" evidence="1">
    <location>
        <begin position="114"/>
        <end position="138"/>
    </location>
</feature>
<keyword evidence="3" id="KW-1185">Reference proteome</keyword>
<keyword evidence="1" id="KW-0472">Membrane</keyword>
<organism evidence="2 3">
    <name type="scientific">Cannabis sativa</name>
    <name type="common">Hemp</name>
    <name type="synonym">Marijuana</name>
    <dbReference type="NCBI Taxonomy" id="3483"/>
    <lineage>
        <taxon>Eukaryota</taxon>
        <taxon>Viridiplantae</taxon>
        <taxon>Streptophyta</taxon>
        <taxon>Embryophyta</taxon>
        <taxon>Tracheophyta</taxon>
        <taxon>Spermatophyta</taxon>
        <taxon>Magnoliopsida</taxon>
        <taxon>eudicotyledons</taxon>
        <taxon>Gunneridae</taxon>
        <taxon>Pentapetalae</taxon>
        <taxon>rosids</taxon>
        <taxon>fabids</taxon>
        <taxon>Rosales</taxon>
        <taxon>Cannabaceae</taxon>
        <taxon>Cannabis</taxon>
    </lineage>
</organism>
<proteinExistence type="predicted"/>
<accession>A0A803PU74</accession>